<keyword evidence="2" id="KW-1133">Transmembrane helix</keyword>
<gene>
    <name evidence="3" type="ORF">GXW98_04915</name>
</gene>
<evidence type="ECO:0000313" key="4">
    <source>
        <dbReference type="Proteomes" id="UP000767327"/>
    </source>
</evidence>
<sequence length="166" mass="18012">MADTHQDDYRNAYQNQGADRQDTKDMDRQEADTISLSTVSEPEVEDVAAEDVATEEAMPMGDTAPAARVPLYTKHQVTDDNEIDARGNRILRRQGASTPTIVLGSMLVVVGIVAVMIAGQYPQSLFASVGWNWPVVLAVALAAVGAVLLLSSLFWTISAIIRRIAR</sequence>
<dbReference type="Proteomes" id="UP000767327">
    <property type="component" value="Unassembled WGS sequence"/>
</dbReference>
<evidence type="ECO:0000256" key="2">
    <source>
        <dbReference type="SAM" id="Phobius"/>
    </source>
</evidence>
<accession>A0A971ICB0</accession>
<feature type="region of interest" description="Disordered" evidence="1">
    <location>
        <begin position="1"/>
        <end position="46"/>
    </location>
</feature>
<protein>
    <submittedName>
        <fullName evidence="3">Uncharacterized protein</fullName>
    </submittedName>
</protein>
<organism evidence="3 4">
    <name type="scientific">Bifidobacterium crudilactis</name>
    <dbReference type="NCBI Taxonomy" id="327277"/>
    <lineage>
        <taxon>Bacteria</taxon>
        <taxon>Bacillati</taxon>
        <taxon>Actinomycetota</taxon>
        <taxon>Actinomycetes</taxon>
        <taxon>Bifidobacteriales</taxon>
        <taxon>Bifidobacteriaceae</taxon>
        <taxon>Bifidobacterium</taxon>
    </lineage>
</organism>
<dbReference type="EMBL" id="JAAXZR010000019">
    <property type="protein sequence ID" value="NLT79610.1"/>
    <property type="molecule type" value="Genomic_DNA"/>
</dbReference>
<feature type="compositionally biased region" description="Basic and acidic residues" evidence="1">
    <location>
        <begin position="19"/>
        <end position="31"/>
    </location>
</feature>
<dbReference type="AlphaFoldDB" id="A0A971ICB0"/>
<comment type="caution">
    <text evidence="3">The sequence shown here is derived from an EMBL/GenBank/DDBJ whole genome shotgun (WGS) entry which is preliminary data.</text>
</comment>
<keyword evidence="2" id="KW-0472">Membrane</keyword>
<evidence type="ECO:0000313" key="3">
    <source>
        <dbReference type="EMBL" id="NLT79610.1"/>
    </source>
</evidence>
<feature type="transmembrane region" description="Helical" evidence="2">
    <location>
        <begin position="101"/>
        <end position="121"/>
    </location>
</feature>
<reference evidence="3" key="2">
    <citation type="submission" date="2020-01" db="EMBL/GenBank/DDBJ databases">
        <authorList>
            <person name="Campanaro S."/>
        </authorList>
    </citation>
    <scope>NUCLEOTIDE SEQUENCE</scope>
    <source>
        <strain evidence="3">AS01afH2WH_6</strain>
    </source>
</reference>
<keyword evidence="2" id="KW-0812">Transmembrane</keyword>
<name>A0A971ICB0_9BIFI</name>
<proteinExistence type="predicted"/>
<feature type="transmembrane region" description="Helical" evidence="2">
    <location>
        <begin position="133"/>
        <end position="161"/>
    </location>
</feature>
<dbReference type="RefSeq" id="WP_273173510.1">
    <property type="nucleotide sequence ID" value="NZ_JAAXZR010000019.1"/>
</dbReference>
<reference evidence="3" key="1">
    <citation type="journal article" date="2020" name="Biotechnol. Biofuels">
        <title>New insights from the biogas microbiome by comprehensive genome-resolved metagenomics of nearly 1600 species originating from multiple anaerobic digesters.</title>
        <authorList>
            <person name="Campanaro S."/>
            <person name="Treu L."/>
            <person name="Rodriguez-R L.M."/>
            <person name="Kovalovszki A."/>
            <person name="Ziels R.M."/>
            <person name="Maus I."/>
            <person name="Zhu X."/>
            <person name="Kougias P.G."/>
            <person name="Basile A."/>
            <person name="Luo G."/>
            <person name="Schluter A."/>
            <person name="Konstantinidis K.T."/>
            <person name="Angelidaki I."/>
        </authorList>
    </citation>
    <scope>NUCLEOTIDE SEQUENCE</scope>
    <source>
        <strain evidence="3">AS01afH2WH_6</strain>
    </source>
</reference>
<evidence type="ECO:0000256" key="1">
    <source>
        <dbReference type="SAM" id="MobiDB-lite"/>
    </source>
</evidence>
<feature type="compositionally biased region" description="Basic and acidic residues" evidence="1">
    <location>
        <begin position="1"/>
        <end position="10"/>
    </location>
</feature>